<comment type="caution">
    <text evidence="1">The sequence shown here is derived from an EMBL/GenBank/DDBJ whole genome shotgun (WGS) entry which is preliminary data.</text>
</comment>
<evidence type="ECO:0000313" key="2">
    <source>
        <dbReference type="Proteomes" id="UP001152795"/>
    </source>
</evidence>
<evidence type="ECO:0000313" key="1">
    <source>
        <dbReference type="EMBL" id="CAB4038118.1"/>
    </source>
</evidence>
<sequence length="187" mass="21370">MVPRLFNRQIPIRSIQSCNLDSYVDDSKLYKSFCIYDLEQTTINLEADLQIAAKWCLEHQLLINPGKTKFLVVGSRPMLQNVPTEISLTFLGKAIRPVLLAKDLGINLDSYLSYDDHISKLVSSCMRKLCQINRVKYSFDNETLKLVIETLVINKLLYCSTVWSNTSSNNINKLQSVQNFACRVISE</sequence>
<dbReference type="AlphaFoldDB" id="A0A6S7K3S2"/>
<dbReference type="EMBL" id="CACRXK020023827">
    <property type="protein sequence ID" value="CAB4038118.1"/>
    <property type="molecule type" value="Genomic_DNA"/>
</dbReference>
<name>A0A6S7K3S2_PARCT</name>
<reference evidence="1" key="1">
    <citation type="submission" date="2020-04" db="EMBL/GenBank/DDBJ databases">
        <authorList>
            <person name="Alioto T."/>
            <person name="Alioto T."/>
            <person name="Gomez Garrido J."/>
        </authorList>
    </citation>
    <scope>NUCLEOTIDE SEQUENCE</scope>
    <source>
        <strain evidence="1">A484AB</strain>
    </source>
</reference>
<dbReference type="OrthoDB" id="3230070at2759"/>
<protein>
    <submittedName>
        <fullName evidence="1">Uncharacterized protein</fullName>
    </submittedName>
</protein>
<feature type="non-terminal residue" evidence="1">
    <location>
        <position position="187"/>
    </location>
</feature>
<keyword evidence="2" id="KW-1185">Reference proteome</keyword>
<accession>A0A6S7K3S2</accession>
<gene>
    <name evidence="1" type="ORF">PACLA_8A040695</name>
</gene>
<dbReference type="PANTHER" id="PTHR33332">
    <property type="entry name" value="REVERSE TRANSCRIPTASE DOMAIN-CONTAINING PROTEIN"/>
    <property type="match status" value="1"/>
</dbReference>
<proteinExistence type="predicted"/>
<dbReference type="Proteomes" id="UP001152795">
    <property type="component" value="Unassembled WGS sequence"/>
</dbReference>
<organism evidence="1 2">
    <name type="scientific">Paramuricea clavata</name>
    <name type="common">Red gorgonian</name>
    <name type="synonym">Violescent sea-whip</name>
    <dbReference type="NCBI Taxonomy" id="317549"/>
    <lineage>
        <taxon>Eukaryota</taxon>
        <taxon>Metazoa</taxon>
        <taxon>Cnidaria</taxon>
        <taxon>Anthozoa</taxon>
        <taxon>Octocorallia</taxon>
        <taxon>Malacalcyonacea</taxon>
        <taxon>Plexauridae</taxon>
        <taxon>Paramuricea</taxon>
    </lineage>
</organism>